<protein>
    <recommendedName>
        <fullName evidence="4">YbaB/EbfC family DNA-binding protein</fullName>
    </recommendedName>
</protein>
<dbReference type="Proteomes" id="UP000002247">
    <property type="component" value="Chromosome"/>
</dbReference>
<evidence type="ECO:0000256" key="1">
    <source>
        <dbReference type="SAM" id="MobiDB-lite"/>
    </source>
</evidence>
<organism evidence="2 3">
    <name type="scientific">Segniliparus rotundus (strain ATCC BAA-972 / CDC 1076 / CIP 108378 / DSM 44985 / JCM 13578)</name>
    <dbReference type="NCBI Taxonomy" id="640132"/>
    <lineage>
        <taxon>Bacteria</taxon>
        <taxon>Bacillati</taxon>
        <taxon>Actinomycetota</taxon>
        <taxon>Actinomycetes</taxon>
        <taxon>Mycobacteriales</taxon>
        <taxon>Segniliparaceae</taxon>
        <taxon>Segniliparus</taxon>
    </lineage>
</organism>
<dbReference type="GO" id="GO:0003677">
    <property type="term" value="F:DNA binding"/>
    <property type="evidence" value="ECO:0007669"/>
    <property type="project" value="InterPro"/>
</dbReference>
<evidence type="ECO:0000313" key="2">
    <source>
        <dbReference type="EMBL" id="ADG98273.1"/>
    </source>
</evidence>
<keyword evidence="3" id="KW-1185">Reference proteome</keyword>
<reference evidence="2 3" key="1">
    <citation type="journal article" date="2010" name="Stand. Genomic Sci.">
        <title>Complete genome sequence of Segniliparus rotundus type strain (CDC 1076).</title>
        <authorList>
            <person name="Sikorski J."/>
            <person name="Lapidus A."/>
            <person name="Copeland A."/>
            <person name="Misra M."/>
            <person name="Glavina Del Rio T."/>
            <person name="Nolan M."/>
            <person name="Lucas S."/>
            <person name="Chen F."/>
            <person name="Tice H."/>
            <person name="Cheng J.F."/>
            <person name="Jando M."/>
            <person name="Schneider S."/>
            <person name="Bruce D."/>
            <person name="Goodwin L."/>
            <person name="Pitluck S."/>
            <person name="Liolios K."/>
            <person name="Mikhailova N."/>
            <person name="Pati A."/>
            <person name="Ivanova N."/>
            <person name="Mavromatis K."/>
            <person name="Chen A."/>
            <person name="Palaniappan K."/>
            <person name="Chertkov O."/>
            <person name="Land M."/>
            <person name="Hauser L."/>
            <person name="Chang Y.J."/>
            <person name="Jeffries C.D."/>
            <person name="Brettin T."/>
            <person name="Detter J.C."/>
            <person name="Han C."/>
            <person name="Rohde M."/>
            <person name="Goker M."/>
            <person name="Bristow J."/>
            <person name="Eisen J.A."/>
            <person name="Markowitz V."/>
            <person name="Hugenholtz P."/>
            <person name="Kyrpides N.C."/>
            <person name="Klenk H.P."/>
        </authorList>
    </citation>
    <scope>NUCLEOTIDE SEQUENCE [LARGE SCALE GENOMIC DNA]</scope>
    <source>
        <strain evidence="3">ATCC BAA-972 / CDC 1076 / CIP 108378 / DSM 44985 / JCM 13578</strain>
    </source>
</reference>
<dbReference type="SUPFAM" id="SSF82607">
    <property type="entry name" value="YbaB-like"/>
    <property type="match status" value="1"/>
</dbReference>
<dbReference type="Gene3D" id="3.30.1310.10">
    <property type="entry name" value="Nucleoid-associated protein YbaB-like domain"/>
    <property type="match status" value="1"/>
</dbReference>
<sequence length="139" mass="14445">MESVPSDAVSGWLDGLQDELAGLRRKLDKAKSLIDNPRSGGQSADGGVKAIVGAGGVIEALRISDEAYQKLGPTEMAQAIVAAISRAQQANLEKYRAAIAEMGGSGISAGLGESLQAPKERAAQKADEKNAVHYKTLGR</sequence>
<dbReference type="HOGENOM" id="CLU_1843722_0_0_11"/>
<dbReference type="KEGG" id="srt:Srot_1813"/>
<dbReference type="RefSeq" id="WP_013138726.1">
    <property type="nucleotide sequence ID" value="NC_014168.1"/>
</dbReference>
<gene>
    <name evidence="2" type="ordered locus">Srot_1813</name>
</gene>
<dbReference type="InterPro" id="IPR004401">
    <property type="entry name" value="YbaB/EbfC"/>
</dbReference>
<dbReference type="InterPro" id="IPR036894">
    <property type="entry name" value="YbaB-like_sf"/>
</dbReference>
<proteinExistence type="predicted"/>
<evidence type="ECO:0000313" key="3">
    <source>
        <dbReference type="Proteomes" id="UP000002247"/>
    </source>
</evidence>
<accession>D6Z8J3</accession>
<name>D6Z8J3_SEGRD</name>
<evidence type="ECO:0008006" key="4">
    <source>
        <dbReference type="Google" id="ProtNLM"/>
    </source>
</evidence>
<dbReference type="EMBL" id="CP001958">
    <property type="protein sequence ID" value="ADG98273.1"/>
    <property type="molecule type" value="Genomic_DNA"/>
</dbReference>
<dbReference type="AlphaFoldDB" id="D6Z8J3"/>
<dbReference type="Pfam" id="PF02575">
    <property type="entry name" value="YbaB_DNA_bd"/>
    <property type="match status" value="1"/>
</dbReference>
<dbReference type="STRING" id="640132.Srot_1813"/>
<feature type="compositionally biased region" description="Basic and acidic residues" evidence="1">
    <location>
        <begin position="118"/>
        <end position="131"/>
    </location>
</feature>
<feature type="region of interest" description="Disordered" evidence="1">
    <location>
        <begin position="111"/>
        <end position="139"/>
    </location>
</feature>